<evidence type="ECO:0000256" key="2">
    <source>
        <dbReference type="ARBA" id="ARBA00022814"/>
    </source>
</evidence>
<dbReference type="Pfam" id="PF01029">
    <property type="entry name" value="NusB"/>
    <property type="match status" value="1"/>
</dbReference>
<evidence type="ECO:0000313" key="8">
    <source>
        <dbReference type="EMBL" id="MDP4540875.1"/>
    </source>
</evidence>
<dbReference type="Proteomes" id="UP001235664">
    <property type="component" value="Unassembled WGS sequence"/>
</dbReference>
<reference evidence="8 9" key="1">
    <citation type="submission" date="2023-08" db="EMBL/GenBank/DDBJ databases">
        <title>genomic of DY56.</title>
        <authorList>
            <person name="Wang Y."/>
        </authorList>
    </citation>
    <scope>NUCLEOTIDE SEQUENCE [LARGE SCALE GENOMIC DNA]</scope>
    <source>
        <strain evidence="8 9">DY56-A-20</strain>
    </source>
</reference>
<gene>
    <name evidence="6 8" type="primary">nusB</name>
    <name evidence="8" type="ORF">Q9K01_14705</name>
</gene>
<name>A0ABT9HC18_9SPHN</name>
<proteinExistence type="inferred from homology"/>
<keyword evidence="4 6" id="KW-0805">Transcription regulation</keyword>
<evidence type="ECO:0000256" key="1">
    <source>
        <dbReference type="ARBA" id="ARBA00005952"/>
    </source>
</evidence>
<dbReference type="PANTHER" id="PTHR11078:SF3">
    <property type="entry name" value="ANTITERMINATION NUSB DOMAIN-CONTAINING PROTEIN"/>
    <property type="match status" value="1"/>
</dbReference>
<evidence type="ECO:0000256" key="6">
    <source>
        <dbReference type="HAMAP-Rule" id="MF_00073"/>
    </source>
</evidence>
<dbReference type="Gene3D" id="1.10.940.10">
    <property type="entry name" value="NusB-like"/>
    <property type="match status" value="1"/>
</dbReference>
<dbReference type="HAMAP" id="MF_00073">
    <property type="entry name" value="NusB"/>
    <property type="match status" value="1"/>
</dbReference>
<organism evidence="8 9">
    <name type="scientific">Qipengyuania benthica</name>
    <dbReference type="NCBI Taxonomy" id="3067651"/>
    <lineage>
        <taxon>Bacteria</taxon>
        <taxon>Pseudomonadati</taxon>
        <taxon>Pseudomonadota</taxon>
        <taxon>Alphaproteobacteria</taxon>
        <taxon>Sphingomonadales</taxon>
        <taxon>Erythrobacteraceae</taxon>
        <taxon>Qipengyuania</taxon>
    </lineage>
</organism>
<protein>
    <recommendedName>
        <fullName evidence="6">Transcription antitermination protein NusB</fullName>
    </recommendedName>
    <alternativeName>
        <fullName evidence="6">Antitermination factor NusB</fullName>
    </alternativeName>
</protein>
<keyword evidence="2 6" id="KW-0889">Transcription antitermination</keyword>
<comment type="caution">
    <text evidence="8">The sequence shown here is derived from an EMBL/GenBank/DDBJ whole genome shotgun (WGS) entry which is preliminary data.</text>
</comment>
<dbReference type="SUPFAM" id="SSF48013">
    <property type="entry name" value="NusB-like"/>
    <property type="match status" value="1"/>
</dbReference>
<evidence type="ECO:0000259" key="7">
    <source>
        <dbReference type="Pfam" id="PF01029"/>
    </source>
</evidence>
<evidence type="ECO:0000256" key="4">
    <source>
        <dbReference type="ARBA" id="ARBA00023015"/>
    </source>
</evidence>
<keyword evidence="9" id="KW-1185">Reference proteome</keyword>
<comment type="function">
    <text evidence="6">Involved in transcription antitermination. Required for transcription of ribosomal RNA (rRNA) genes. Binds specifically to the boxA antiterminator sequence of the ribosomal RNA (rrn) operons.</text>
</comment>
<keyword evidence="3 6" id="KW-0694">RNA-binding</keyword>
<keyword evidence="5 6" id="KW-0804">Transcription</keyword>
<dbReference type="InterPro" id="IPR011605">
    <property type="entry name" value="NusB_fam"/>
</dbReference>
<dbReference type="RefSeq" id="WP_305930877.1">
    <property type="nucleotide sequence ID" value="NZ_JAVAIL010000007.1"/>
</dbReference>
<dbReference type="PANTHER" id="PTHR11078">
    <property type="entry name" value="N UTILIZATION SUBSTANCE PROTEIN B-RELATED"/>
    <property type="match status" value="1"/>
</dbReference>
<dbReference type="EMBL" id="JAVAIL010000007">
    <property type="protein sequence ID" value="MDP4540875.1"/>
    <property type="molecule type" value="Genomic_DNA"/>
</dbReference>
<evidence type="ECO:0000256" key="3">
    <source>
        <dbReference type="ARBA" id="ARBA00022884"/>
    </source>
</evidence>
<evidence type="ECO:0000256" key="5">
    <source>
        <dbReference type="ARBA" id="ARBA00023163"/>
    </source>
</evidence>
<dbReference type="InterPro" id="IPR006027">
    <property type="entry name" value="NusB_RsmB_TIM44"/>
</dbReference>
<accession>A0ABT9HC18</accession>
<dbReference type="NCBIfam" id="TIGR01951">
    <property type="entry name" value="nusB"/>
    <property type="match status" value="1"/>
</dbReference>
<sequence>MNKPAPRSARSQARSAARLAAVQALYQMQMEKTPLARLLHEFHMHRLGHEVEGEEYAEAEVEFFDDLVAGVDARRAEIDEALVAKLASGWTLARLDKTMLQVLRCGAYELIARPDVPVGSAISEYVDVAKAFFDDREAKFVNGVLDAVAKDVRS</sequence>
<feature type="domain" description="NusB/RsmB/TIM44" evidence="7">
    <location>
        <begin position="16"/>
        <end position="150"/>
    </location>
</feature>
<dbReference type="InterPro" id="IPR035926">
    <property type="entry name" value="NusB-like_sf"/>
</dbReference>
<evidence type="ECO:0000313" key="9">
    <source>
        <dbReference type="Proteomes" id="UP001235664"/>
    </source>
</evidence>
<comment type="similarity">
    <text evidence="1 6">Belongs to the NusB family.</text>
</comment>